<dbReference type="AlphaFoldDB" id="A0A934N5V1"/>
<organism evidence="1 2">
    <name type="scientific">Candidatus Dormiibacter inghamiae</name>
    <dbReference type="NCBI Taxonomy" id="3127013"/>
    <lineage>
        <taxon>Bacteria</taxon>
        <taxon>Bacillati</taxon>
        <taxon>Candidatus Dormiibacterota</taxon>
        <taxon>Candidatus Dormibacteria</taxon>
        <taxon>Candidatus Dormibacterales</taxon>
        <taxon>Candidatus Dormibacteraceae</taxon>
        <taxon>Candidatus Dormiibacter</taxon>
    </lineage>
</organism>
<accession>A0A934N5V1</accession>
<name>A0A934N5V1_9BACT</name>
<sequence length="73" mass="8480">MVWEAARATPRNLWPQPRAGYWGSQRKDDLEYYLYGRVCFGGLPLEQARHDIASNWVAAFQHYRPPASNQTVD</sequence>
<comment type="caution">
    <text evidence="1">The sequence shown here is derived from an EMBL/GenBank/DDBJ whole genome shotgun (WGS) entry which is preliminary data.</text>
</comment>
<proteinExistence type="predicted"/>
<reference evidence="1 2" key="1">
    <citation type="submission" date="2020-10" db="EMBL/GenBank/DDBJ databases">
        <title>Ca. Dormibacterota MAGs.</title>
        <authorList>
            <person name="Montgomery K."/>
        </authorList>
    </citation>
    <scope>NUCLEOTIDE SEQUENCE [LARGE SCALE GENOMIC DNA]</scope>
    <source>
        <strain evidence="1">SC8811_S16_3</strain>
    </source>
</reference>
<gene>
    <name evidence="1" type="ORF">JF888_00955</name>
</gene>
<dbReference type="EMBL" id="JAEKNQ010000006">
    <property type="protein sequence ID" value="MBJ7601760.1"/>
    <property type="molecule type" value="Genomic_DNA"/>
</dbReference>
<dbReference type="Proteomes" id="UP000620075">
    <property type="component" value="Unassembled WGS sequence"/>
</dbReference>
<evidence type="ECO:0000313" key="2">
    <source>
        <dbReference type="Proteomes" id="UP000620075"/>
    </source>
</evidence>
<protein>
    <submittedName>
        <fullName evidence="1">Uncharacterized protein</fullName>
    </submittedName>
</protein>
<evidence type="ECO:0000313" key="1">
    <source>
        <dbReference type="EMBL" id="MBJ7601760.1"/>
    </source>
</evidence>
<dbReference type="RefSeq" id="WP_338176116.1">
    <property type="nucleotide sequence ID" value="NZ_JAEKNQ010000006.1"/>
</dbReference>